<dbReference type="Proteomes" id="UP001219525">
    <property type="component" value="Unassembled WGS sequence"/>
</dbReference>
<protein>
    <submittedName>
        <fullName evidence="2">Uncharacterized protein</fullName>
    </submittedName>
</protein>
<gene>
    <name evidence="2" type="ORF">GGX14DRAFT_403795</name>
</gene>
<dbReference type="AlphaFoldDB" id="A0AAD6Y2C8"/>
<proteinExistence type="predicted"/>
<evidence type="ECO:0000313" key="2">
    <source>
        <dbReference type="EMBL" id="KAJ7195825.1"/>
    </source>
</evidence>
<accession>A0AAD6Y2C8</accession>
<dbReference type="EMBL" id="JARJCW010000088">
    <property type="protein sequence ID" value="KAJ7195825.1"/>
    <property type="molecule type" value="Genomic_DNA"/>
</dbReference>
<evidence type="ECO:0000256" key="1">
    <source>
        <dbReference type="SAM" id="MobiDB-lite"/>
    </source>
</evidence>
<keyword evidence="3" id="KW-1185">Reference proteome</keyword>
<feature type="region of interest" description="Disordered" evidence="1">
    <location>
        <begin position="121"/>
        <end position="156"/>
    </location>
</feature>
<name>A0AAD6Y2C8_9AGAR</name>
<reference evidence="2" key="1">
    <citation type="submission" date="2023-03" db="EMBL/GenBank/DDBJ databases">
        <title>Massive genome expansion in bonnet fungi (Mycena s.s.) driven by repeated elements and novel gene families across ecological guilds.</title>
        <authorList>
            <consortium name="Lawrence Berkeley National Laboratory"/>
            <person name="Harder C.B."/>
            <person name="Miyauchi S."/>
            <person name="Viragh M."/>
            <person name="Kuo A."/>
            <person name="Thoen E."/>
            <person name="Andreopoulos B."/>
            <person name="Lu D."/>
            <person name="Skrede I."/>
            <person name="Drula E."/>
            <person name="Henrissat B."/>
            <person name="Morin E."/>
            <person name="Kohler A."/>
            <person name="Barry K."/>
            <person name="LaButti K."/>
            <person name="Morin E."/>
            <person name="Salamov A."/>
            <person name="Lipzen A."/>
            <person name="Mereny Z."/>
            <person name="Hegedus B."/>
            <person name="Baldrian P."/>
            <person name="Stursova M."/>
            <person name="Weitz H."/>
            <person name="Taylor A."/>
            <person name="Grigoriev I.V."/>
            <person name="Nagy L.G."/>
            <person name="Martin F."/>
            <person name="Kauserud H."/>
        </authorList>
    </citation>
    <scope>NUCLEOTIDE SEQUENCE</scope>
    <source>
        <strain evidence="2">9144</strain>
    </source>
</reference>
<feature type="compositionally biased region" description="Low complexity" evidence="1">
    <location>
        <begin position="121"/>
        <end position="132"/>
    </location>
</feature>
<sequence length="226" mass="23504">MVIPGASSSSRADSLIFLNTPAGSSALSSVATHVGLDDAIVLDGISGNGDVVHKGAGARTHGRTVASDEWPREGGGAVVCGRGRGACACEGRRRRHIHEKNARQVVKLERRLPAVAFAPAAAQPASGSSPRRCPSADACGRNARRQSTPGVDVDADAGECKAAPPLAGAAVRSVRRARGVDRAGAVPAIPFMAHYNALVAFINHHHVYEAVLQRLVVWDGQYILGE</sequence>
<evidence type="ECO:0000313" key="3">
    <source>
        <dbReference type="Proteomes" id="UP001219525"/>
    </source>
</evidence>
<organism evidence="2 3">
    <name type="scientific">Mycena pura</name>
    <dbReference type="NCBI Taxonomy" id="153505"/>
    <lineage>
        <taxon>Eukaryota</taxon>
        <taxon>Fungi</taxon>
        <taxon>Dikarya</taxon>
        <taxon>Basidiomycota</taxon>
        <taxon>Agaricomycotina</taxon>
        <taxon>Agaricomycetes</taxon>
        <taxon>Agaricomycetidae</taxon>
        <taxon>Agaricales</taxon>
        <taxon>Marasmiineae</taxon>
        <taxon>Mycenaceae</taxon>
        <taxon>Mycena</taxon>
    </lineage>
</organism>
<comment type="caution">
    <text evidence="2">The sequence shown here is derived from an EMBL/GenBank/DDBJ whole genome shotgun (WGS) entry which is preliminary data.</text>
</comment>